<reference evidence="3" key="2">
    <citation type="submission" date="2023-04" db="EMBL/GenBank/DDBJ databases">
        <authorList>
            <person name="Bu L."/>
            <person name="Lu L."/>
            <person name="Laidemitt M.R."/>
            <person name="Zhang S.M."/>
            <person name="Mutuku M."/>
            <person name="Mkoji G."/>
            <person name="Steinauer M."/>
            <person name="Loker E.S."/>
        </authorList>
    </citation>
    <scope>NUCLEOTIDE SEQUENCE</scope>
    <source>
        <strain evidence="3">KasaAsao</strain>
        <tissue evidence="3">Whole Snail</tissue>
    </source>
</reference>
<protein>
    <recommendedName>
        <fullName evidence="2">TIR domain-containing protein</fullName>
    </recommendedName>
</protein>
<feature type="region of interest" description="Disordered" evidence="1">
    <location>
        <begin position="409"/>
        <end position="438"/>
    </location>
</feature>
<feature type="region of interest" description="Disordered" evidence="1">
    <location>
        <begin position="1252"/>
        <end position="1278"/>
    </location>
</feature>
<dbReference type="EMBL" id="JASAOG010000278">
    <property type="protein sequence ID" value="KAK0041347.1"/>
    <property type="molecule type" value="Genomic_DNA"/>
</dbReference>
<evidence type="ECO:0000259" key="2">
    <source>
        <dbReference type="PROSITE" id="PS50104"/>
    </source>
</evidence>
<feature type="compositionally biased region" description="Polar residues" evidence="1">
    <location>
        <begin position="691"/>
        <end position="706"/>
    </location>
</feature>
<sequence length="3299" mass="377677">MAVYHDPDLRIPRRRLAPHRIYHFNVIYNHGTGSDTGDQTSDMELALRVTRALVSRLEMKGYVNSYYHHRDFRRLNKIEAELDRVLRGSSVTVLILTPDFLPKCRQLYLLSDLFSRLIGEPRTRRRLLNLSVGVSRSQVPPELTPDDVLYFGCDWELDIPIWDRIEDIVETISNCSYDHLREDHHTYDDVNVTSADFSADRRFLSYKTSTSPCGGDNYLGEDQTWQTSVDTSTGFVPLDIENDSLECEDSRKEDYFARSPSLSVSRDELNQWCYGKGNQSMAKTFSDERSKIIGSSDVWPPVSRVYDIHGTVEILDCSHSEKSTKHGYKTLEQRLNRISDCLCTCCIETDLEPSIRDENVKSRDINACHKQSYRNHSHTRQRFKHEFSERLSSEWSACKETLHTTDNDFNRSSFKSPSADNSKLGHSKQRTHEADLEHTGNLEEELNRWTSADKWTKWTQNPNKETSPITLSTEKPIVDFNNPISPQTAEKKTCLGKNYETMHLFHSTFNVKRTHDRNNTNKSNTHLIDSTFETSLPHETDRLHTDTDNSLYESSYTSSYNKQFLNRRTCDSFNISSLDSQLGLMESSSSRSSLLFKDLNLDSTASYAPVSHRGIITPSKFRLFKPATALRYEQQTTRGFEDSCYNNRSCSSARDPARASAGKYREGRVPILRGTNSVRLSGVVSHVGDSQYKTDYQQDKYNSPLSDSRIHEPSRSALSEANWSSQSPHYLFREFKNADWTRHHNQSSTDFSNSQGYLPFSSTDTLPNRYHDYSFIDFYETYTDFQVPNRNVGTLPATQKTQSHDHHYSTKSDDVVESKGTSQKAWLDSDNISMNNRRPRPSSFKKFTLENLGDQDTSSRLWDNVDTTFERKNSFTTEYENQVLKEREFNENSEFIAEATTSLTSPESLDVNENKTFVGWTDIDFTEGDTFSLYESEDRATKPSRHLSNPALGLWQADKSLTQMHGDKTERDTGSTYTICEETSPQISTVYSLSAALRESEPTPQYENKTYSETELHHRGIMQYVQTNPDDRDKNTDFHFVIENNPLSFPNSHDSYWTLEQSQGSSKLPRIESPKHQYPCQHDSSTARQSDHAKANKPMKNIVASNISQEMQLEHFLKTLSFPITHKQGLDQTNSNQKSHDNYQLNFTQFGVDSIILENISKPIHSASTQIESTTNEALDPDNKIQTLLDSNNGVPLSRDNPNCTYSVHAEGTDLEFEINTIDIGDVQHGSMNPAPPGNDFYVKMNRKEWSRPTTESTINNEAHQNKDNSIGKQKTTESNLSCFKDASTDIISENDSEVIREEIIEAIKANPHINIDDATLSLSHSINHQAELETVNEVSQHTSMSKELTEDMPHDVELGSRREFVSTEAIHCDVFTEQHDIDRRKIAETAYHALKENQELDKSKQTLERSHHDGTILEHFNYGTTLPRYNEREELAVENINHYYLTSENSKTESSECNIRDNWTTKERKCDILTIKERKCDILTTKERKCDILTTKERKCDILTTKERKCDILTTKERKCDILTTKDILDNLTREERNDNLATEDSTRDKLTPKERSHDFVTSKNNIAIPEESNCHRVRLEDISYDILLSEDKILDKVIRRESNHDYAITENRQRTLTNNNTSTAAMSLQNRKSDTVTNEHISHGNVSNEHISHSVFIPSVRSSITMTLQQQTERSEPIVEATGQISDLFNLVETQNINTETTLREGTEKKAREINVDMKNLDQEHGKTKDAFQNFVLVQTIPLDGLKIKHLTKLASDTDEIFRLLNYEEMDHTRSNTITEAAQNKGPKNGQTSQDGLVHDGFCHITSGEKEMNVSSLKEEDFILDTREDEELKARSQGSGQMNRQSFHVGKVNKNRRKEETMNQSTLQNVELTGSDKHTEIKQSSQKKEEINQDNLKENEINQDNLKENEINQDNLKENEINQDNLKSKEHNHDDKKDEVIHQNSLIDEVINEDSLKEDEIDTNYRNRQTDKVIYQGEINHDSVIDENIQHDKIMDKNIQHDIITNENIEDDNIQHISATDENIQHDSATDENIQHDSATDEIIQHDSVTSKIIQHDSIEDENIQHVRATDEIIQHDSITTTNIQHDSIEDKNIQHVRPTDEIIQHGSVTDEHIQHDSVTDEHIQHDSITDENIQHDSITDENIRHDSATDENIQHDSIEDDQHVRATDENIQHGSVIDENIQHDSVTDENIQQGSVIDENIQHHSATDENIQHDSATDENIQHENITDENIQHDSLTDKNINKVSTNEAHVDYDNRATKIVDPACVVSEGAQTNQDSIEIKDKNNYQEIVKEEAFNEEIKDSEVKERIFQHQYLEDDQDIDLKVDKKIVEIQDADGDQEIVEIKAIDFNIVKMNDVEINQEIIEVKDAEINQEIIEVNDAEVNQETIEVKDAEINQEIIEVNDAEVNQETIEVNDAEVDQEIIEVKDAEINQEIIEVNDAEVNQEIINVNQKIIEVEDIEINQEIIDVNQEIIEIEDAEINQEIIEVKDAEINQEIIEVKDAEINQEIIEVKDAVLNQEIIEVNDAEVNQETIEVKDAEINQEIIEVKDAEINQEIIEVNDAEVNQETIEVNDAEVDQEIIEVKDAEINQEIIEVNGAEVNQEIIEVKDAVLNQEIIEVNDAEVNQETIEVKDAEVNQEIINVNDAEVNQEIIEVNEEIITVKDAEIDLEIIFKDAEIDQEIIEVNDAEVNQEIFKFKDAEVDQEIIEFKDAEVDQEIIDNTIEMKDEDINLNEYFEQNHTTKTIINQNDETKGINKDSTNLEQIQDISIDDELNQNYLIVEETTQEILITKFTSSSHLPQEDHNYQNFISETMYQEIGATDKVEVMISQENDILKDMTHCENDMVDGDIQCYSNENTSEVRVSVNLIPSEAILNIEATATQSSNSSEEQLNVCEKSITESVQSLTRDWHDASETRMHPKQNKDNIKPDSLEATNYLMQDRSNIEAGAVTSLTADKFMQFNAEIEDSLCDFSHSFNITAHNSEDRDTPSHVSQISIESNMQEYSENLDIVFQNLLKEPISLSLNKDTLKETNESNSLSVNKDTLHEETDESDSLTVNKHALQKTNKSDSLLMNKNALQETDESDSLSLNKDTLQETDESDSLSLNKDTLQETDESDSLSLNKDTLQETKDNILEEKNIKRTSSLEEFETQFKSFHSEQKILYDKQIQTDPNTEITQTKMERESSTQTDQADGFVEENQLDHLAVSSFPLSQGPLSSETLQLDNIDGNADQGSDKDNAGLEAVSYTYSGVDEDVCAGNAQETNRNDSTEKCRATNWILPVYRGVCHSVTHPEMPFMG</sequence>
<feature type="region of interest" description="Disordered" evidence="1">
    <location>
        <begin position="691"/>
        <end position="719"/>
    </location>
</feature>
<evidence type="ECO:0000256" key="1">
    <source>
        <dbReference type="SAM" id="MobiDB-lite"/>
    </source>
</evidence>
<proteinExistence type="predicted"/>
<feature type="compositionally biased region" description="Basic and acidic residues" evidence="1">
    <location>
        <begin position="1876"/>
        <end position="1943"/>
    </location>
</feature>
<feature type="region of interest" description="Disordered" evidence="1">
    <location>
        <begin position="1833"/>
        <end position="1943"/>
    </location>
</feature>
<dbReference type="PROSITE" id="PS50104">
    <property type="entry name" value="TIR"/>
    <property type="match status" value="1"/>
</dbReference>
<comment type="caution">
    <text evidence="3">The sequence shown here is derived from an EMBL/GenBank/DDBJ whole genome shotgun (WGS) entry which is preliminary data.</text>
</comment>
<gene>
    <name evidence="3" type="ORF">Bpfe_029234</name>
</gene>
<dbReference type="InterPro" id="IPR000157">
    <property type="entry name" value="TIR_dom"/>
</dbReference>
<feature type="region of interest" description="Disordered" evidence="1">
    <location>
        <begin position="3034"/>
        <end position="3056"/>
    </location>
</feature>
<feature type="region of interest" description="Disordered" evidence="1">
    <location>
        <begin position="3082"/>
        <end position="3121"/>
    </location>
</feature>
<organism evidence="3 4">
    <name type="scientific">Biomphalaria pfeifferi</name>
    <name type="common">Bloodfluke planorb</name>
    <name type="synonym">Freshwater snail</name>
    <dbReference type="NCBI Taxonomy" id="112525"/>
    <lineage>
        <taxon>Eukaryota</taxon>
        <taxon>Metazoa</taxon>
        <taxon>Spiralia</taxon>
        <taxon>Lophotrochozoa</taxon>
        <taxon>Mollusca</taxon>
        <taxon>Gastropoda</taxon>
        <taxon>Heterobranchia</taxon>
        <taxon>Euthyneura</taxon>
        <taxon>Panpulmonata</taxon>
        <taxon>Hygrophila</taxon>
        <taxon>Lymnaeoidea</taxon>
        <taxon>Planorbidae</taxon>
        <taxon>Biomphalaria</taxon>
    </lineage>
</organism>
<feature type="region of interest" description="Disordered" evidence="1">
    <location>
        <begin position="1060"/>
        <end position="1095"/>
    </location>
</feature>
<dbReference type="SUPFAM" id="SSF52200">
    <property type="entry name" value="Toll/Interleukin receptor TIR domain"/>
    <property type="match status" value="1"/>
</dbReference>
<feature type="compositionally biased region" description="Polar residues" evidence="1">
    <location>
        <begin position="410"/>
        <end position="421"/>
    </location>
</feature>
<keyword evidence="4" id="KW-1185">Reference proteome</keyword>
<evidence type="ECO:0000313" key="3">
    <source>
        <dbReference type="EMBL" id="KAK0041347.1"/>
    </source>
</evidence>
<name>A0AAD8AT26_BIOPF</name>
<feature type="region of interest" description="Disordered" evidence="1">
    <location>
        <begin position="795"/>
        <end position="820"/>
    </location>
</feature>
<dbReference type="GO" id="GO:0007165">
    <property type="term" value="P:signal transduction"/>
    <property type="evidence" value="ECO:0007669"/>
    <property type="project" value="InterPro"/>
</dbReference>
<reference evidence="3" key="1">
    <citation type="journal article" date="2023" name="PLoS Negl. Trop. Dis.">
        <title>A genome sequence for Biomphalaria pfeifferi, the major vector snail for the human-infecting parasite Schistosoma mansoni.</title>
        <authorList>
            <person name="Bu L."/>
            <person name="Lu L."/>
            <person name="Laidemitt M.R."/>
            <person name="Zhang S.M."/>
            <person name="Mutuku M."/>
            <person name="Mkoji G."/>
            <person name="Steinauer M."/>
            <person name="Loker E.S."/>
        </authorList>
    </citation>
    <scope>NUCLEOTIDE SEQUENCE</scope>
    <source>
        <strain evidence="3">KasaAsao</strain>
    </source>
</reference>
<accession>A0AAD8AT26</accession>
<feature type="region of interest" description="Disordered" evidence="1">
    <location>
        <begin position="1540"/>
        <end position="1560"/>
    </location>
</feature>
<evidence type="ECO:0000313" key="4">
    <source>
        <dbReference type="Proteomes" id="UP001233172"/>
    </source>
</evidence>
<feature type="compositionally biased region" description="Polar residues" evidence="1">
    <location>
        <begin position="1838"/>
        <end position="1848"/>
    </location>
</feature>
<dbReference type="Proteomes" id="UP001233172">
    <property type="component" value="Unassembled WGS sequence"/>
</dbReference>
<feature type="compositionally biased region" description="Basic and acidic residues" evidence="1">
    <location>
        <begin position="802"/>
        <end position="817"/>
    </location>
</feature>
<dbReference type="InterPro" id="IPR035897">
    <property type="entry name" value="Toll_tir_struct_dom_sf"/>
</dbReference>
<feature type="domain" description="TIR" evidence="2">
    <location>
        <begin position="20"/>
        <end position="176"/>
    </location>
</feature>
<feature type="compositionally biased region" description="Polar residues" evidence="1">
    <location>
        <begin position="1864"/>
        <end position="1874"/>
    </location>
</feature>